<reference evidence="2" key="1">
    <citation type="journal article" date="2012" name="Science">
        <title>The Paleozoic origin of enzymatic lignin decomposition reconstructed from 31 fungal genomes.</title>
        <authorList>
            <person name="Floudas D."/>
            <person name="Binder M."/>
            <person name="Riley R."/>
            <person name="Barry K."/>
            <person name="Blanchette R.A."/>
            <person name="Henrissat B."/>
            <person name="Martinez A.T."/>
            <person name="Otillar R."/>
            <person name="Spatafora J.W."/>
            <person name="Yadav J.S."/>
            <person name="Aerts A."/>
            <person name="Benoit I."/>
            <person name="Boyd A."/>
            <person name="Carlson A."/>
            <person name="Copeland A."/>
            <person name="Coutinho P.M."/>
            <person name="de Vries R.P."/>
            <person name="Ferreira P."/>
            <person name="Findley K."/>
            <person name="Foster B."/>
            <person name="Gaskell J."/>
            <person name="Glotzer D."/>
            <person name="Gorecki P."/>
            <person name="Heitman J."/>
            <person name="Hesse C."/>
            <person name="Hori C."/>
            <person name="Igarashi K."/>
            <person name="Jurgens J.A."/>
            <person name="Kallen N."/>
            <person name="Kersten P."/>
            <person name="Kohler A."/>
            <person name="Kuees U."/>
            <person name="Kumar T.K.A."/>
            <person name="Kuo A."/>
            <person name="LaButti K."/>
            <person name="Larrondo L.F."/>
            <person name="Lindquist E."/>
            <person name="Ling A."/>
            <person name="Lombard V."/>
            <person name="Lucas S."/>
            <person name="Lundell T."/>
            <person name="Martin R."/>
            <person name="McLaughlin D.J."/>
            <person name="Morgenstern I."/>
            <person name="Morin E."/>
            <person name="Murat C."/>
            <person name="Nagy L.G."/>
            <person name="Nolan M."/>
            <person name="Ohm R.A."/>
            <person name="Patyshakuliyeva A."/>
            <person name="Rokas A."/>
            <person name="Ruiz-Duenas F.J."/>
            <person name="Sabat G."/>
            <person name="Salamov A."/>
            <person name="Samejima M."/>
            <person name="Schmutz J."/>
            <person name="Slot J.C."/>
            <person name="St John F."/>
            <person name="Stenlid J."/>
            <person name="Sun H."/>
            <person name="Sun S."/>
            <person name="Syed K."/>
            <person name="Tsang A."/>
            <person name="Wiebenga A."/>
            <person name="Young D."/>
            <person name="Pisabarro A."/>
            <person name="Eastwood D.C."/>
            <person name="Martin F."/>
            <person name="Cullen D."/>
            <person name="Grigoriev I.V."/>
            <person name="Hibbett D.S."/>
        </authorList>
    </citation>
    <scope>NUCLEOTIDE SEQUENCE [LARGE SCALE GENOMIC DNA]</scope>
    <source>
        <strain evidence="2">TFB10046</strain>
    </source>
</reference>
<sequence>TLNLGPQVRCLLHRDSQNFKPGVCTLLTCGRFDHTRSGHFIMVEPKVILELKNGDVLLFLSSLITHGNAPLRAAERRMSWTCWTAGGLVRWAAAGHAL</sequence>
<accession>J0LG43</accession>
<dbReference type="KEGG" id="adl:AURDEDRAFT_31201"/>
<organism evidence="1 2">
    <name type="scientific">Auricularia subglabra (strain TFB-10046 / SS5)</name>
    <name type="common">White-rot fungus</name>
    <name type="synonym">Auricularia delicata (strain TFB10046)</name>
    <dbReference type="NCBI Taxonomy" id="717982"/>
    <lineage>
        <taxon>Eukaryota</taxon>
        <taxon>Fungi</taxon>
        <taxon>Dikarya</taxon>
        <taxon>Basidiomycota</taxon>
        <taxon>Agaricomycotina</taxon>
        <taxon>Agaricomycetes</taxon>
        <taxon>Auriculariales</taxon>
        <taxon>Auriculariaceae</taxon>
        <taxon>Auricularia</taxon>
    </lineage>
</organism>
<dbReference type="InParanoid" id="J0LG43"/>
<dbReference type="EMBL" id="JH687861">
    <property type="protein sequence ID" value="EJD36430.1"/>
    <property type="molecule type" value="Genomic_DNA"/>
</dbReference>
<dbReference type="OrthoDB" id="3253621at2759"/>
<name>J0LG43_AURST</name>
<evidence type="ECO:0008006" key="3">
    <source>
        <dbReference type="Google" id="ProtNLM"/>
    </source>
</evidence>
<feature type="non-terminal residue" evidence="1">
    <location>
        <position position="98"/>
    </location>
</feature>
<feature type="non-terminal residue" evidence="1">
    <location>
        <position position="1"/>
    </location>
</feature>
<keyword evidence="2" id="KW-1185">Reference proteome</keyword>
<dbReference type="eggNOG" id="ENOG502SNUP">
    <property type="taxonomic scope" value="Eukaryota"/>
</dbReference>
<evidence type="ECO:0000313" key="1">
    <source>
        <dbReference type="EMBL" id="EJD36430.1"/>
    </source>
</evidence>
<gene>
    <name evidence="1" type="ORF">AURDEDRAFT_31201</name>
</gene>
<proteinExistence type="predicted"/>
<evidence type="ECO:0000313" key="2">
    <source>
        <dbReference type="Proteomes" id="UP000006514"/>
    </source>
</evidence>
<dbReference type="AlphaFoldDB" id="J0LG43"/>
<dbReference type="Gene3D" id="3.60.130.30">
    <property type="match status" value="1"/>
</dbReference>
<dbReference type="Proteomes" id="UP000006514">
    <property type="component" value="Unassembled WGS sequence"/>
</dbReference>
<protein>
    <recommendedName>
        <fullName evidence="3">Prolyl 4-hydroxylase alpha subunit Fe(2+) 2OG dioxygenase domain-containing protein</fullName>
    </recommendedName>
</protein>